<dbReference type="InterPro" id="IPR050366">
    <property type="entry name" value="BP-dependent_transpt_permease"/>
</dbReference>
<name>A0A2T5RHD6_9FIRM</name>
<evidence type="ECO:0000313" key="10">
    <source>
        <dbReference type="Proteomes" id="UP000244089"/>
    </source>
</evidence>
<dbReference type="SUPFAM" id="SSF161098">
    <property type="entry name" value="MetI-like"/>
    <property type="match status" value="1"/>
</dbReference>
<feature type="transmembrane region" description="Helical" evidence="7">
    <location>
        <begin position="125"/>
        <end position="143"/>
    </location>
</feature>
<evidence type="ECO:0000256" key="3">
    <source>
        <dbReference type="ARBA" id="ARBA00022475"/>
    </source>
</evidence>
<organism evidence="9 10">
    <name type="scientific">Halanaerobium saccharolyticum</name>
    <dbReference type="NCBI Taxonomy" id="43595"/>
    <lineage>
        <taxon>Bacteria</taxon>
        <taxon>Bacillati</taxon>
        <taxon>Bacillota</taxon>
        <taxon>Clostridia</taxon>
        <taxon>Halanaerobiales</taxon>
        <taxon>Halanaerobiaceae</taxon>
        <taxon>Halanaerobium</taxon>
    </lineage>
</organism>
<evidence type="ECO:0000256" key="4">
    <source>
        <dbReference type="ARBA" id="ARBA00022692"/>
    </source>
</evidence>
<dbReference type="PANTHER" id="PTHR43386:SF1">
    <property type="entry name" value="D,D-DIPEPTIDE TRANSPORT SYSTEM PERMEASE PROTEIN DDPC-RELATED"/>
    <property type="match status" value="1"/>
</dbReference>
<keyword evidence="2 7" id="KW-0813">Transport</keyword>
<dbReference type="RefSeq" id="WP_108141531.1">
    <property type="nucleotide sequence ID" value="NZ_JBQPXQ010000020.1"/>
</dbReference>
<dbReference type="OrthoDB" id="9797852at2"/>
<dbReference type="GO" id="GO:0055085">
    <property type="term" value="P:transmembrane transport"/>
    <property type="evidence" value="ECO:0007669"/>
    <property type="project" value="InterPro"/>
</dbReference>
<comment type="subcellular location">
    <subcellularLocation>
        <location evidence="1 7">Cell membrane</location>
        <topology evidence="1 7">Multi-pass membrane protein</topology>
    </subcellularLocation>
</comment>
<dbReference type="CDD" id="cd06261">
    <property type="entry name" value="TM_PBP2"/>
    <property type="match status" value="1"/>
</dbReference>
<dbReference type="Proteomes" id="UP000244089">
    <property type="component" value="Unassembled WGS sequence"/>
</dbReference>
<feature type="transmembrane region" description="Helical" evidence="7">
    <location>
        <begin position="257"/>
        <end position="278"/>
    </location>
</feature>
<feature type="domain" description="ABC transmembrane type-1" evidence="8">
    <location>
        <begin position="83"/>
        <end position="279"/>
    </location>
</feature>
<reference evidence="9 10" key="1">
    <citation type="submission" date="2018-04" db="EMBL/GenBank/DDBJ databases">
        <title>Subsurface microbial communities from deep shales in Ohio and West Virginia, USA.</title>
        <authorList>
            <person name="Wrighton K."/>
        </authorList>
    </citation>
    <scope>NUCLEOTIDE SEQUENCE [LARGE SCALE GENOMIC DNA]</scope>
    <source>
        <strain evidence="9 10">WC1</strain>
    </source>
</reference>
<evidence type="ECO:0000256" key="5">
    <source>
        <dbReference type="ARBA" id="ARBA00022989"/>
    </source>
</evidence>
<evidence type="ECO:0000256" key="7">
    <source>
        <dbReference type="RuleBase" id="RU363032"/>
    </source>
</evidence>
<proteinExistence type="inferred from homology"/>
<gene>
    <name evidence="9" type="ORF">C8C76_12834</name>
</gene>
<dbReference type="InterPro" id="IPR025966">
    <property type="entry name" value="OppC_N"/>
</dbReference>
<dbReference type="Gene3D" id="1.10.3720.10">
    <property type="entry name" value="MetI-like"/>
    <property type="match status" value="1"/>
</dbReference>
<protein>
    <submittedName>
        <fullName evidence="9">Peptide/nickel transport system permease protein</fullName>
    </submittedName>
</protein>
<dbReference type="Pfam" id="PF00528">
    <property type="entry name" value="BPD_transp_1"/>
    <property type="match status" value="1"/>
</dbReference>
<keyword evidence="3" id="KW-1003">Cell membrane</keyword>
<keyword evidence="4 7" id="KW-0812">Transmembrane</keyword>
<dbReference type="EMBL" id="QAXS01000028">
    <property type="protein sequence ID" value="PTV95654.1"/>
    <property type="molecule type" value="Genomic_DNA"/>
</dbReference>
<dbReference type="PANTHER" id="PTHR43386">
    <property type="entry name" value="OLIGOPEPTIDE TRANSPORT SYSTEM PERMEASE PROTEIN APPC"/>
    <property type="match status" value="1"/>
</dbReference>
<dbReference type="GO" id="GO:0005886">
    <property type="term" value="C:plasma membrane"/>
    <property type="evidence" value="ECO:0007669"/>
    <property type="project" value="UniProtKB-SubCell"/>
</dbReference>
<feature type="transmembrane region" description="Helical" evidence="7">
    <location>
        <begin position="15"/>
        <end position="37"/>
    </location>
</feature>
<dbReference type="InterPro" id="IPR000515">
    <property type="entry name" value="MetI-like"/>
</dbReference>
<sequence length="291" mass="32297">MEWKEILGRLLTNKLSLFGLIIILFFVLVAVFAPFLAPPRSPEDAYEIPRAGWQVEPQPPREGYPFGTAQGSYDIFYGMVWGTRTAFRIGVIVVGLSSFIGISIGTISAYYGGKIDEFFMRITDVFMSIPFLVAAMVLTTILGKGLDNVMIALVTFGWMSTARLMRSQVLEIKNEEFVQASIALGAKDHRIIFKHIIANCIFPVLIQAFMRMGSMVITASALSFLGVGAPEGYADWGQMITFARDWILGGQGSALKYWYTVVIPGAAIMFFSLSWNLLGDAFRDILDPKLK</sequence>
<evidence type="ECO:0000256" key="2">
    <source>
        <dbReference type="ARBA" id="ARBA00022448"/>
    </source>
</evidence>
<accession>A0A2T5RHD6</accession>
<dbReference type="AlphaFoldDB" id="A0A2T5RHD6"/>
<comment type="similarity">
    <text evidence="7">Belongs to the binding-protein-dependent transport system permease family.</text>
</comment>
<evidence type="ECO:0000256" key="6">
    <source>
        <dbReference type="ARBA" id="ARBA00023136"/>
    </source>
</evidence>
<keyword evidence="5 7" id="KW-1133">Transmembrane helix</keyword>
<evidence type="ECO:0000259" key="8">
    <source>
        <dbReference type="PROSITE" id="PS50928"/>
    </source>
</evidence>
<feature type="transmembrane region" description="Helical" evidence="7">
    <location>
        <begin position="191"/>
        <end position="210"/>
    </location>
</feature>
<dbReference type="PROSITE" id="PS50928">
    <property type="entry name" value="ABC_TM1"/>
    <property type="match status" value="1"/>
</dbReference>
<evidence type="ECO:0000256" key="1">
    <source>
        <dbReference type="ARBA" id="ARBA00004651"/>
    </source>
</evidence>
<keyword evidence="6 7" id="KW-0472">Membrane</keyword>
<dbReference type="Pfam" id="PF12911">
    <property type="entry name" value="OppC_N"/>
    <property type="match status" value="1"/>
</dbReference>
<comment type="caution">
    <text evidence="9">The sequence shown here is derived from an EMBL/GenBank/DDBJ whole genome shotgun (WGS) entry which is preliminary data.</text>
</comment>
<feature type="transmembrane region" description="Helical" evidence="7">
    <location>
        <begin position="86"/>
        <end position="113"/>
    </location>
</feature>
<evidence type="ECO:0000313" key="9">
    <source>
        <dbReference type="EMBL" id="PTV95654.1"/>
    </source>
</evidence>
<dbReference type="InterPro" id="IPR035906">
    <property type="entry name" value="MetI-like_sf"/>
</dbReference>